<dbReference type="PANTHER" id="PTHR47814">
    <property type="entry name" value="PEPTIDYL-TRNA HYDROLASE ARFB"/>
    <property type="match status" value="1"/>
</dbReference>
<gene>
    <name evidence="3" type="ordered locus">M5M_07395</name>
</gene>
<name>K4KHV4_SIMAS</name>
<dbReference type="RefSeq" id="WP_015046847.1">
    <property type="nucleotide sequence ID" value="NC_018868.3"/>
</dbReference>
<sequence length="135" mass="15184">MRSLAEKLLAEVDISFTLSQGAGGQNVNKVATAVQMRFDVKNSPLISEHCRQRLLNSGDTRLTNDGVLVIRAQEYRTQLKNKEAALARLLLLIQDASQVQKKRRATKPSRAAKERRLKAKTERGQIKRARGKVDF</sequence>
<evidence type="ECO:0000313" key="4">
    <source>
        <dbReference type="Proteomes" id="UP000000466"/>
    </source>
</evidence>
<dbReference type="SUPFAM" id="SSF110916">
    <property type="entry name" value="Peptidyl-tRNA hydrolase domain-like"/>
    <property type="match status" value="1"/>
</dbReference>
<dbReference type="Proteomes" id="UP000000466">
    <property type="component" value="Chromosome"/>
</dbReference>
<dbReference type="GO" id="GO:0072344">
    <property type="term" value="P:rescue of stalled ribosome"/>
    <property type="evidence" value="ECO:0007669"/>
    <property type="project" value="TreeGrafter"/>
</dbReference>
<evidence type="ECO:0000313" key="3">
    <source>
        <dbReference type="EMBL" id="AFU98674.1"/>
    </source>
</evidence>
<reference evidence="3 4" key="1">
    <citation type="journal article" date="2013" name="Genome Announc.">
        <title>Complete genome sequence of Simiduia agarivorans SA1(T), a marine bacterium able to degrade a variety of polysaccharides.</title>
        <authorList>
            <person name="Lin S.Y."/>
            <person name="Shieh W.Y."/>
            <person name="Chen J.S."/>
            <person name="Tang S.L."/>
        </authorList>
    </citation>
    <scope>NUCLEOTIDE SEQUENCE [LARGE SCALE GENOMIC DNA]</scope>
    <source>
        <strain evidence="4">DSM 21679 / JCM 13881 / BCRC 17597 / SA1</strain>
    </source>
</reference>
<evidence type="ECO:0000259" key="2">
    <source>
        <dbReference type="Pfam" id="PF00472"/>
    </source>
</evidence>
<dbReference type="Pfam" id="PF00472">
    <property type="entry name" value="RF-1"/>
    <property type="match status" value="1"/>
</dbReference>
<dbReference type="GO" id="GO:0003747">
    <property type="term" value="F:translation release factor activity"/>
    <property type="evidence" value="ECO:0007669"/>
    <property type="project" value="InterPro"/>
</dbReference>
<dbReference type="KEGG" id="saga:M5M_07395"/>
<evidence type="ECO:0000256" key="1">
    <source>
        <dbReference type="SAM" id="MobiDB-lite"/>
    </source>
</evidence>
<dbReference type="AlphaFoldDB" id="K4KHV4"/>
<feature type="domain" description="Prokaryotic-type class I peptide chain release factors" evidence="2">
    <location>
        <begin position="11"/>
        <end position="130"/>
    </location>
</feature>
<dbReference type="EMBL" id="CP003746">
    <property type="protein sequence ID" value="AFU98674.1"/>
    <property type="molecule type" value="Genomic_DNA"/>
</dbReference>
<dbReference type="eggNOG" id="COG1186">
    <property type="taxonomic scope" value="Bacteria"/>
</dbReference>
<organism evidence="3 4">
    <name type="scientific">Simiduia agarivorans (strain DSM 21679 / JCM 13881 / BCRC 17597 / SA1)</name>
    <dbReference type="NCBI Taxonomy" id="1117647"/>
    <lineage>
        <taxon>Bacteria</taxon>
        <taxon>Pseudomonadati</taxon>
        <taxon>Pseudomonadota</taxon>
        <taxon>Gammaproteobacteria</taxon>
        <taxon>Cellvibrionales</taxon>
        <taxon>Cellvibrionaceae</taxon>
        <taxon>Simiduia</taxon>
    </lineage>
</organism>
<dbReference type="STRING" id="1117647.M5M_07395"/>
<dbReference type="NCBIfam" id="NF006718">
    <property type="entry name" value="PRK09256.1"/>
    <property type="match status" value="1"/>
</dbReference>
<dbReference type="GO" id="GO:0043022">
    <property type="term" value="F:ribosome binding"/>
    <property type="evidence" value="ECO:0007669"/>
    <property type="project" value="TreeGrafter"/>
</dbReference>
<dbReference type="PANTHER" id="PTHR47814:SF1">
    <property type="entry name" value="PEPTIDYL-TRNA HYDROLASE ARFB"/>
    <property type="match status" value="1"/>
</dbReference>
<feature type="region of interest" description="Disordered" evidence="1">
    <location>
        <begin position="101"/>
        <end position="135"/>
    </location>
</feature>
<dbReference type="HOGENOM" id="CLU_089470_3_0_6"/>
<feature type="compositionally biased region" description="Basic and acidic residues" evidence="1">
    <location>
        <begin position="111"/>
        <end position="135"/>
    </location>
</feature>
<accession>K4KHV4</accession>
<proteinExistence type="predicted"/>
<dbReference type="Gene3D" id="3.30.160.20">
    <property type="match status" value="1"/>
</dbReference>
<keyword evidence="4" id="KW-1185">Reference proteome</keyword>
<dbReference type="GO" id="GO:0004045">
    <property type="term" value="F:peptidyl-tRNA hydrolase activity"/>
    <property type="evidence" value="ECO:0007669"/>
    <property type="project" value="TreeGrafter"/>
</dbReference>
<protein>
    <recommendedName>
        <fullName evidence="2">Prokaryotic-type class I peptide chain release factors domain-containing protein</fullName>
    </recommendedName>
</protein>
<dbReference type="InterPro" id="IPR000352">
    <property type="entry name" value="Pep_chain_release_fac_I"/>
</dbReference>